<protein>
    <submittedName>
        <fullName evidence="3">Uncharacterized protein</fullName>
    </submittedName>
</protein>
<evidence type="ECO:0000313" key="3">
    <source>
        <dbReference type="WBParaSite" id="MhA1_Contig271.frz3.gene35"/>
    </source>
</evidence>
<proteinExistence type="predicted"/>
<feature type="compositionally biased region" description="Basic and acidic residues" evidence="1">
    <location>
        <begin position="90"/>
        <end position="100"/>
    </location>
</feature>
<dbReference type="Proteomes" id="UP000095281">
    <property type="component" value="Unplaced"/>
</dbReference>
<accession>A0A1I8BK98</accession>
<evidence type="ECO:0000313" key="2">
    <source>
        <dbReference type="Proteomes" id="UP000095281"/>
    </source>
</evidence>
<dbReference type="AlphaFoldDB" id="A0A1I8BK98"/>
<dbReference type="WBParaSite" id="MhA1_Contig271.frz3.gene35">
    <property type="protein sequence ID" value="MhA1_Contig271.frz3.gene35"/>
    <property type="gene ID" value="MhA1_Contig271.frz3.gene35"/>
</dbReference>
<feature type="compositionally biased region" description="Low complexity" evidence="1">
    <location>
        <begin position="25"/>
        <end position="36"/>
    </location>
</feature>
<name>A0A1I8BK98_MELHA</name>
<organism evidence="2 3">
    <name type="scientific">Meloidogyne hapla</name>
    <name type="common">Root-knot nematode worm</name>
    <dbReference type="NCBI Taxonomy" id="6305"/>
    <lineage>
        <taxon>Eukaryota</taxon>
        <taxon>Metazoa</taxon>
        <taxon>Ecdysozoa</taxon>
        <taxon>Nematoda</taxon>
        <taxon>Chromadorea</taxon>
        <taxon>Rhabditida</taxon>
        <taxon>Tylenchina</taxon>
        <taxon>Tylenchomorpha</taxon>
        <taxon>Tylenchoidea</taxon>
        <taxon>Meloidogynidae</taxon>
        <taxon>Meloidogyninae</taxon>
        <taxon>Meloidogyne</taxon>
    </lineage>
</organism>
<feature type="region of interest" description="Disordered" evidence="1">
    <location>
        <begin position="1"/>
        <end position="114"/>
    </location>
</feature>
<reference evidence="3" key="1">
    <citation type="submission" date="2016-11" db="UniProtKB">
        <authorList>
            <consortium name="WormBaseParasite"/>
        </authorList>
    </citation>
    <scope>IDENTIFICATION</scope>
</reference>
<sequence length="383" mass="44259">MTNPNQNNTNRKRGNEKSKGKQKQSNVLNESSSVNLQPKNEQVAKPPPKIVSSDEVSQDKENNNGQTEQICKSEDQVLKCNVTPPYKSGPKNEHSSKDDSPSDSPPSKKTISEKEYEEYVQLKKIKNKLLEDDKKFNRLEEQIEVLLDDDSELKKFRDDLLSEQSDMVARIMTRSGNDASHFIKLLKEYFVDTWEKVKYDKKKYLPHELLKAAKTYVDKYDVNQGGEKIWGGFSCCVQRYFGEHFGIDIVAHQATNVLCEIALDCRKQNETTSHLRVFIHHANSCHRAYYHTIDKYELECYIDQLATFIEEFPKIDARKVKKKLGSYEGKTIPLSSKNFGNVEIYKCIHSGDIFSYKFDFTHNATTAKTINDRKYKDDHTVDK</sequence>
<keyword evidence="2" id="KW-1185">Reference proteome</keyword>
<evidence type="ECO:0000256" key="1">
    <source>
        <dbReference type="SAM" id="MobiDB-lite"/>
    </source>
</evidence>